<protein>
    <recommendedName>
        <fullName evidence="2">asparagine--tRNA ligase</fullName>
        <ecNumber evidence="2">6.1.1.22</ecNumber>
    </recommendedName>
</protein>
<keyword evidence="3" id="KW-0436">Ligase</keyword>
<dbReference type="InterPro" id="IPR004522">
    <property type="entry name" value="Asn-tRNA-ligase"/>
</dbReference>
<evidence type="ECO:0000256" key="2">
    <source>
        <dbReference type="ARBA" id="ARBA00012816"/>
    </source>
</evidence>
<evidence type="ECO:0000256" key="6">
    <source>
        <dbReference type="ARBA" id="ARBA00022917"/>
    </source>
</evidence>
<evidence type="ECO:0000256" key="4">
    <source>
        <dbReference type="ARBA" id="ARBA00022741"/>
    </source>
</evidence>
<keyword evidence="7" id="KW-0030">Aminoacyl-tRNA synthetase</keyword>
<dbReference type="NCBIfam" id="TIGR00457">
    <property type="entry name" value="asnS"/>
    <property type="match status" value="1"/>
</dbReference>
<dbReference type="GO" id="GO:0006421">
    <property type="term" value="P:asparaginyl-tRNA aminoacylation"/>
    <property type="evidence" value="ECO:0007669"/>
    <property type="project" value="InterPro"/>
</dbReference>
<dbReference type="PRINTS" id="PR01042">
    <property type="entry name" value="TRNASYNTHASP"/>
</dbReference>
<dbReference type="Gene3D" id="3.30.930.10">
    <property type="entry name" value="Bira Bifunctional Protein, Domain 2"/>
    <property type="match status" value="1"/>
</dbReference>
<dbReference type="Proteomes" id="UP000092460">
    <property type="component" value="Unassembled WGS sequence"/>
</dbReference>
<dbReference type="InterPro" id="IPR012340">
    <property type="entry name" value="NA-bd_OB-fold"/>
</dbReference>
<evidence type="ECO:0000256" key="3">
    <source>
        <dbReference type="ARBA" id="ARBA00022598"/>
    </source>
</evidence>
<dbReference type="InterPro" id="IPR004365">
    <property type="entry name" value="NA-bd_OB_tRNA"/>
</dbReference>
<dbReference type="EnsemblMetazoa" id="GPPI046360-RA">
    <property type="protein sequence ID" value="GPPI046360-PA"/>
    <property type="gene ID" value="GPPI046360"/>
</dbReference>
<evidence type="ECO:0000313" key="9">
    <source>
        <dbReference type="EnsemblMetazoa" id="GPPI046360-PA"/>
    </source>
</evidence>
<sequence>VEIKAWVKNKRDSKIGISFIDIYDGSCFKHIQVIANNKLKNYTKDILKLNSGCSIYVRGTIQQSTNSQFEIYAQSLQIIGNVFNPETYPISPKPHTLEYLRNFTHLRPRTNIIGAITRIRHFVSQEIHKFLSNHGFFWIATPLITSLNTEGSGEIYACALSKVYTFGPTFRAENSNTTRHLAEFWMIEVEAAFLSLKNIMNLAYEILKSIFKRVLKTCIDDLNFLAKKTNIDLINRMKNFISSELFSIEYTDAVKIINNSSGYFKSSFIWGEDFSSEHEKYLSDIYYKKPIMIKNYPKETKAFYMRLNQDKKTVASADILLPGIGEIIGGSEREDRLQKLNLRLKEKNLNPDNYRWYQDLRMYGTVPHSGFGLGLERLLSYITGLKNVKDLIPFPRTPKNASF</sequence>
<dbReference type="Gene3D" id="2.40.50.140">
    <property type="entry name" value="Nucleic acid-binding proteins"/>
    <property type="match status" value="1"/>
</dbReference>
<name>A0A1B0C135_9MUSC</name>
<dbReference type="InterPro" id="IPR006195">
    <property type="entry name" value="aa-tRNA-synth_II"/>
</dbReference>
<accession>A0A1B0C135</accession>
<organism evidence="9 10">
    <name type="scientific">Glossina palpalis gambiensis</name>
    <dbReference type="NCBI Taxonomy" id="67801"/>
    <lineage>
        <taxon>Eukaryota</taxon>
        <taxon>Metazoa</taxon>
        <taxon>Ecdysozoa</taxon>
        <taxon>Arthropoda</taxon>
        <taxon>Hexapoda</taxon>
        <taxon>Insecta</taxon>
        <taxon>Pterygota</taxon>
        <taxon>Neoptera</taxon>
        <taxon>Endopterygota</taxon>
        <taxon>Diptera</taxon>
        <taxon>Brachycera</taxon>
        <taxon>Muscomorpha</taxon>
        <taxon>Hippoboscoidea</taxon>
        <taxon>Glossinidae</taxon>
        <taxon>Glossina</taxon>
    </lineage>
</organism>
<dbReference type="EC" id="6.1.1.22" evidence="2"/>
<dbReference type="SUPFAM" id="SSF55681">
    <property type="entry name" value="Class II aaRS and biotin synthetases"/>
    <property type="match status" value="1"/>
</dbReference>
<evidence type="ECO:0000259" key="8">
    <source>
        <dbReference type="PROSITE" id="PS50862"/>
    </source>
</evidence>
<reference evidence="10" key="1">
    <citation type="submission" date="2015-01" db="EMBL/GenBank/DDBJ databases">
        <authorList>
            <person name="Aksoy S."/>
            <person name="Warren W."/>
            <person name="Wilson R.K."/>
        </authorList>
    </citation>
    <scope>NUCLEOTIDE SEQUENCE [LARGE SCALE GENOMIC DNA]</scope>
    <source>
        <strain evidence="10">IAEA</strain>
    </source>
</reference>
<dbReference type="AlphaFoldDB" id="A0A1B0C135"/>
<dbReference type="PANTHER" id="PTHR22594:SF34">
    <property type="entry name" value="ASPARAGINE--TRNA LIGASE, MITOCHONDRIAL-RELATED"/>
    <property type="match status" value="1"/>
</dbReference>
<evidence type="ECO:0000256" key="5">
    <source>
        <dbReference type="ARBA" id="ARBA00022840"/>
    </source>
</evidence>
<dbReference type="InterPro" id="IPR045864">
    <property type="entry name" value="aa-tRNA-synth_II/BPL/LPL"/>
</dbReference>
<dbReference type="PROSITE" id="PS50862">
    <property type="entry name" value="AA_TRNA_LIGASE_II"/>
    <property type="match status" value="1"/>
</dbReference>
<dbReference type="GO" id="GO:0004816">
    <property type="term" value="F:asparagine-tRNA ligase activity"/>
    <property type="evidence" value="ECO:0007669"/>
    <property type="project" value="UniProtKB-EC"/>
</dbReference>
<dbReference type="STRING" id="67801.A0A1B0C135"/>
<evidence type="ECO:0000313" key="10">
    <source>
        <dbReference type="Proteomes" id="UP000092460"/>
    </source>
</evidence>
<dbReference type="Pfam" id="PF00152">
    <property type="entry name" value="tRNA-synt_2"/>
    <property type="match status" value="1"/>
</dbReference>
<keyword evidence="4" id="KW-0547">Nucleotide-binding</keyword>
<evidence type="ECO:0000256" key="7">
    <source>
        <dbReference type="ARBA" id="ARBA00023146"/>
    </source>
</evidence>
<keyword evidence="6" id="KW-0648">Protein biosynthesis</keyword>
<proteinExistence type="inferred from homology"/>
<dbReference type="GO" id="GO:0003676">
    <property type="term" value="F:nucleic acid binding"/>
    <property type="evidence" value="ECO:0007669"/>
    <property type="project" value="InterPro"/>
</dbReference>
<dbReference type="InterPro" id="IPR004364">
    <property type="entry name" value="Aa-tRNA-synt_II"/>
</dbReference>
<dbReference type="PANTHER" id="PTHR22594">
    <property type="entry name" value="ASPARTYL/LYSYL-TRNA SYNTHETASE"/>
    <property type="match status" value="1"/>
</dbReference>
<dbReference type="VEuPathDB" id="VectorBase:GPPI046360"/>
<dbReference type="Pfam" id="PF01336">
    <property type="entry name" value="tRNA_anti-codon"/>
    <property type="match status" value="1"/>
</dbReference>
<evidence type="ECO:0000256" key="1">
    <source>
        <dbReference type="ARBA" id="ARBA00008226"/>
    </source>
</evidence>
<keyword evidence="5" id="KW-0067">ATP-binding</keyword>
<feature type="domain" description="Aminoacyl-transfer RNA synthetases class-II family profile" evidence="8">
    <location>
        <begin position="162"/>
        <end position="393"/>
    </location>
</feature>
<comment type="similarity">
    <text evidence="1">Belongs to the class-II aminoacyl-tRNA synthetase family.</text>
</comment>
<dbReference type="GO" id="GO:0005524">
    <property type="term" value="F:ATP binding"/>
    <property type="evidence" value="ECO:0007669"/>
    <property type="project" value="UniProtKB-KW"/>
</dbReference>
<keyword evidence="10" id="KW-1185">Reference proteome</keyword>
<dbReference type="SUPFAM" id="SSF50249">
    <property type="entry name" value="Nucleic acid-binding proteins"/>
    <property type="match status" value="1"/>
</dbReference>
<dbReference type="InterPro" id="IPR002312">
    <property type="entry name" value="Asp/Asn-tRNA-synth_IIb"/>
</dbReference>
<dbReference type="CDD" id="cd04318">
    <property type="entry name" value="EcAsnRS_like_N"/>
    <property type="match status" value="1"/>
</dbReference>
<reference evidence="9" key="2">
    <citation type="submission" date="2020-05" db="UniProtKB">
        <authorList>
            <consortium name="EnsemblMetazoa"/>
        </authorList>
    </citation>
    <scope>IDENTIFICATION</scope>
    <source>
        <strain evidence="9">IAEA</strain>
    </source>
</reference>
<dbReference type="EMBL" id="JXJN01023876">
    <property type="status" value="NOT_ANNOTATED_CDS"/>
    <property type="molecule type" value="Genomic_DNA"/>
</dbReference>